<protein>
    <submittedName>
        <fullName evidence="2">Uncharacterized protein</fullName>
    </submittedName>
</protein>
<keyword evidence="3" id="KW-1185">Reference proteome</keyword>
<evidence type="ECO:0000256" key="1">
    <source>
        <dbReference type="SAM" id="MobiDB-lite"/>
    </source>
</evidence>
<feature type="region of interest" description="Disordered" evidence="1">
    <location>
        <begin position="110"/>
        <end position="132"/>
    </location>
</feature>
<evidence type="ECO:0000313" key="2">
    <source>
        <dbReference type="EMBL" id="RFU15270.1"/>
    </source>
</evidence>
<evidence type="ECO:0000313" key="3">
    <source>
        <dbReference type="Proteomes" id="UP000264702"/>
    </source>
</evidence>
<sequence length="132" mass="14928">MFTGEESYSHAISLMEFLGEERMEMPIQIFGTDLSEAAIPRLKLKIDVSNLEQMMPDVIQQVHSKQQLVQDHDGHWCSLRITPYRTLDNRIDGVVLSVLDRSTFDEVFGSEISGEKTNSSAKRGPKTKSKKA</sequence>
<dbReference type="InterPro" id="IPR029063">
    <property type="entry name" value="SAM-dependent_MTases_sf"/>
</dbReference>
<reference evidence="2 3" key="1">
    <citation type="submission" date="2018-08" db="EMBL/GenBank/DDBJ databases">
        <title>Acidipila sp. 4G-K13, an acidobacterium isolated from forest soil.</title>
        <authorList>
            <person name="Gao Z.-H."/>
            <person name="Qiu L.-H."/>
        </authorList>
    </citation>
    <scope>NUCLEOTIDE SEQUENCE [LARGE SCALE GENOMIC DNA]</scope>
    <source>
        <strain evidence="2 3">4G-K13</strain>
    </source>
</reference>
<feature type="compositionally biased region" description="Basic residues" evidence="1">
    <location>
        <begin position="123"/>
        <end position="132"/>
    </location>
</feature>
<organism evidence="2 3">
    <name type="scientific">Paracidobacterium acidisoli</name>
    <dbReference type="NCBI Taxonomy" id="2303751"/>
    <lineage>
        <taxon>Bacteria</taxon>
        <taxon>Pseudomonadati</taxon>
        <taxon>Acidobacteriota</taxon>
        <taxon>Terriglobia</taxon>
        <taxon>Terriglobales</taxon>
        <taxon>Acidobacteriaceae</taxon>
        <taxon>Paracidobacterium</taxon>
    </lineage>
</organism>
<proteinExistence type="predicted"/>
<dbReference type="AlphaFoldDB" id="A0A372IJW7"/>
<comment type="caution">
    <text evidence="2">The sequence shown here is derived from an EMBL/GenBank/DDBJ whole genome shotgun (WGS) entry which is preliminary data.</text>
</comment>
<accession>A0A372IJW7</accession>
<gene>
    <name evidence="2" type="ORF">D0Y96_16400</name>
</gene>
<dbReference type="Pfam" id="PF13596">
    <property type="entry name" value="PAS_10"/>
    <property type="match status" value="1"/>
</dbReference>
<dbReference type="Proteomes" id="UP000264702">
    <property type="component" value="Unassembled WGS sequence"/>
</dbReference>
<name>A0A372IJW7_9BACT</name>
<dbReference type="EMBL" id="QVQT01000006">
    <property type="protein sequence ID" value="RFU15270.1"/>
    <property type="molecule type" value="Genomic_DNA"/>
</dbReference>
<dbReference type="Gene3D" id="3.40.50.150">
    <property type="entry name" value="Vaccinia Virus protein VP39"/>
    <property type="match status" value="1"/>
</dbReference>